<dbReference type="GO" id="GO:0004842">
    <property type="term" value="F:ubiquitin-protein transferase activity"/>
    <property type="evidence" value="ECO:0007669"/>
    <property type="project" value="InterPro"/>
</dbReference>
<feature type="region of interest" description="Disordered" evidence="3">
    <location>
        <begin position="33"/>
        <end position="56"/>
    </location>
</feature>
<comment type="caution">
    <text evidence="5">The sequence shown here is derived from an EMBL/GenBank/DDBJ whole genome shotgun (WGS) entry which is preliminary data.</text>
</comment>
<dbReference type="AlphaFoldDB" id="A0A8H3XCC1"/>
<name>A0A8H3XCC1_GIGMA</name>
<evidence type="ECO:0000313" key="5">
    <source>
        <dbReference type="EMBL" id="KAF0441059.1"/>
    </source>
</evidence>
<dbReference type="SUPFAM" id="SSF56204">
    <property type="entry name" value="Hect, E3 ligase catalytic domain"/>
    <property type="match status" value="1"/>
</dbReference>
<feature type="region of interest" description="Disordered" evidence="3">
    <location>
        <begin position="77"/>
        <end position="100"/>
    </location>
</feature>
<dbReference type="InterPro" id="IPR000569">
    <property type="entry name" value="HECT_dom"/>
</dbReference>
<evidence type="ECO:0000256" key="1">
    <source>
        <dbReference type="ARBA" id="ARBA00022786"/>
    </source>
</evidence>
<dbReference type="Proteomes" id="UP000439903">
    <property type="component" value="Unassembled WGS sequence"/>
</dbReference>
<dbReference type="InterPro" id="IPR035983">
    <property type="entry name" value="Hect_E3_ubiquitin_ligase"/>
</dbReference>
<feature type="active site" description="Glycyl thioester intermediate" evidence="2">
    <location>
        <position position="486"/>
    </location>
</feature>
<proteinExistence type="predicted"/>
<protein>
    <recommendedName>
        <fullName evidence="4">HECT domain-containing protein</fullName>
    </recommendedName>
</protein>
<feature type="domain" description="HECT" evidence="4">
    <location>
        <begin position="187"/>
        <end position="522"/>
    </location>
</feature>
<keyword evidence="1 2" id="KW-0833">Ubl conjugation pathway</keyword>
<evidence type="ECO:0000259" key="4">
    <source>
        <dbReference type="PROSITE" id="PS50237"/>
    </source>
</evidence>
<dbReference type="SMART" id="SM00119">
    <property type="entry name" value="HECTc"/>
    <property type="match status" value="1"/>
</dbReference>
<dbReference type="Gene3D" id="3.30.2410.10">
    <property type="entry name" value="Hect, E3 ligase catalytic domain"/>
    <property type="match status" value="1"/>
</dbReference>
<dbReference type="Pfam" id="PF00632">
    <property type="entry name" value="HECT"/>
    <property type="match status" value="1"/>
</dbReference>
<evidence type="ECO:0000256" key="3">
    <source>
        <dbReference type="SAM" id="MobiDB-lite"/>
    </source>
</evidence>
<organism evidence="5 6">
    <name type="scientific">Gigaspora margarita</name>
    <dbReference type="NCBI Taxonomy" id="4874"/>
    <lineage>
        <taxon>Eukaryota</taxon>
        <taxon>Fungi</taxon>
        <taxon>Fungi incertae sedis</taxon>
        <taxon>Mucoromycota</taxon>
        <taxon>Glomeromycotina</taxon>
        <taxon>Glomeromycetes</taxon>
        <taxon>Diversisporales</taxon>
        <taxon>Gigasporaceae</taxon>
        <taxon>Gigaspora</taxon>
    </lineage>
</organism>
<reference evidence="5 6" key="1">
    <citation type="journal article" date="2019" name="Environ. Microbiol.">
        <title>At the nexus of three kingdoms: the genome of the mycorrhizal fungus Gigaspora margarita provides insights into plant, endobacterial and fungal interactions.</title>
        <authorList>
            <person name="Venice F."/>
            <person name="Ghignone S."/>
            <person name="Salvioli di Fossalunga A."/>
            <person name="Amselem J."/>
            <person name="Novero M."/>
            <person name="Xianan X."/>
            <person name="Sedzielewska Toro K."/>
            <person name="Morin E."/>
            <person name="Lipzen A."/>
            <person name="Grigoriev I.V."/>
            <person name="Henrissat B."/>
            <person name="Martin F.M."/>
            <person name="Bonfante P."/>
        </authorList>
    </citation>
    <scope>NUCLEOTIDE SEQUENCE [LARGE SCALE GENOMIC DNA]</scope>
    <source>
        <strain evidence="5 6">BEG34</strain>
    </source>
</reference>
<dbReference type="Gene3D" id="3.90.1750.10">
    <property type="entry name" value="Hect, E3 ligase catalytic domains"/>
    <property type="match status" value="1"/>
</dbReference>
<dbReference type="OrthoDB" id="2356835at2759"/>
<keyword evidence="6" id="KW-1185">Reference proteome</keyword>
<accession>A0A8H3XCC1</accession>
<feature type="compositionally biased region" description="Basic and acidic residues" evidence="3">
    <location>
        <begin position="46"/>
        <end position="56"/>
    </location>
</feature>
<sequence>MQNNDLDYDFALRLQLDLLNQESLPNNYEDEIDESVEDTTPIIDNRQNEQRNRDSSVENDYAIAMQLQQILNEEALEENEETPHRNNFEFENYETDSDTEVRRNDAIKPNRTYIESLNDEDDDELEQVTIKVSSVEITSNDLKTVIAQFKNKLFEKNPTAHRRVIKLSSRNQLLMFSEFIEAIKRFRDVDFIQRPKIEFKHEPVADYGGAFNDTVRQILDTFMSLENPEYGGNGHLFTGDNSKLISSTAPISVLDELNIFGDILFLAIIHDAPFPVDLDIILFKYCLDLENTITLKDVERFNPVMYNLAREVLNASPDVDLSTIDGFDQWAEDKEISKIQRQVYSRSRENLRKLAKEICHDVLIHNRIKQLNAIKLKLNKFGFLNILKDKQIKIEHIKDYFYQGSITYDDIIRKLVFSPANLSRRQNTVKNWFIEWLQAQGPEELQEFCRLVTGFNHPREEITVAFKTYVTRENREAVLTPRFSTCFSEMKISEYFNSRHELFAIMNAQVNKDLHDDRFTVA</sequence>
<evidence type="ECO:0000256" key="2">
    <source>
        <dbReference type="PROSITE-ProRule" id="PRU00104"/>
    </source>
</evidence>
<dbReference type="PROSITE" id="PS50237">
    <property type="entry name" value="HECT"/>
    <property type="match status" value="1"/>
</dbReference>
<dbReference type="EMBL" id="WTPW01001361">
    <property type="protein sequence ID" value="KAF0441059.1"/>
    <property type="molecule type" value="Genomic_DNA"/>
</dbReference>
<gene>
    <name evidence="5" type="ORF">F8M41_004013</name>
</gene>
<evidence type="ECO:0000313" key="6">
    <source>
        <dbReference type="Proteomes" id="UP000439903"/>
    </source>
</evidence>